<evidence type="ECO:0000313" key="2">
    <source>
        <dbReference type="Proteomes" id="UP001164929"/>
    </source>
</evidence>
<organism evidence="1 2">
    <name type="scientific">Populus alba x Populus x berolinensis</name>
    <dbReference type="NCBI Taxonomy" id="444605"/>
    <lineage>
        <taxon>Eukaryota</taxon>
        <taxon>Viridiplantae</taxon>
        <taxon>Streptophyta</taxon>
        <taxon>Embryophyta</taxon>
        <taxon>Tracheophyta</taxon>
        <taxon>Spermatophyta</taxon>
        <taxon>Magnoliopsida</taxon>
        <taxon>eudicotyledons</taxon>
        <taxon>Gunneridae</taxon>
        <taxon>Pentapetalae</taxon>
        <taxon>rosids</taxon>
        <taxon>fabids</taxon>
        <taxon>Malpighiales</taxon>
        <taxon>Salicaceae</taxon>
        <taxon>Saliceae</taxon>
        <taxon>Populus</taxon>
    </lineage>
</organism>
<gene>
    <name evidence="1" type="ORF">NC653_038851</name>
</gene>
<dbReference type="EMBL" id="JAQIZT010000017">
    <property type="protein sequence ID" value="KAJ6960970.1"/>
    <property type="molecule type" value="Genomic_DNA"/>
</dbReference>
<comment type="caution">
    <text evidence="1">The sequence shown here is derived from an EMBL/GenBank/DDBJ whole genome shotgun (WGS) entry which is preliminary data.</text>
</comment>
<protein>
    <submittedName>
        <fullName evidence="1">Uncharacterized protein</fullName>
    </submittedName>
</protein>
<name>A0AAD6PTX2_9ROSI</name>
<dbReference type="AlphaFoldDB" id="A0AAD6PTX2"/>
<reference evidence="1" key="1">
    <citation type="journal article" date="2023" name="Mol. Ecol. Resour.">
        <title>Chromosome-level genome assembly of a triploid poplar Populus alba 'Berolinensis'.</title>
        <authorList>
            <person name="Chen S."/>
            <person name="Yu Y."/>
            <person name="Wang X."/>
            <person name="Wang S."/>
            <person name="Zhang T."/>
            <person name="Zhou Y."/>
            <person name="He R."/>
            <person name="Meng N."/>
            <person name="Wang Y."/>
            <person name="Liu W."/>
            <person name="Liu Z."/>
            <person name="Liu J."/>
            <person name="Guo Q."/>
            <person name="Huang H."/>
            <person name="Sederoff R.R."/>
            <person name="Wang G."/>
            <person name="Qu G."/>
            <person name="Chen S."/>
        </authorList>
    </citation>
    <scope>NUCLEOTIDE SEQUENCE</scope>
    <source>
        <strain evidence="1">SC-2020</strain>
    </source>
</reference>
<evidence type="ECO:0000313" key="1">
    <source>
        <dbReference type="EMBL" id="KAJ6960970.1"/>
    </source>
</evidence>
<accession>A0AAD6PTX2</accession>
<proteinExistence type="predicted"/>
<sequence>MNGEREDLAKNVMGKMSVEDQINCLNLLSFPNHMMVQICSESKF</sequence>
<dbReference type="Proteomes" id="UP001164929">
    <property type="component" value="Chromosome 17"/>
</dbReference>
<keyword evidence="2" id="KW-1185">Reference proteome</keyword>